<dbReference type="EMBL" id="BAABIY010000040">
    <property type="protein sequence ID" value="GAA5100584.1"/>
    <property type="molecule type" value="Genomic_DNA"/>
</dbReference>
<evidence type="ECO:0000256" key="1">
    <source>
        <dbReference type="SAM" id="Phobius"/>
    </source>
</evidence>
<dbReference type="Proteomes" id="UP001501525">
    <property type="component" value="Unassembled WGS sequence"/>
</dbReference>
<keyword evidence="3" id="KW-1185">Reference proteome</keyword>
<keyword evidence="1" id="KW-1133">Transmembrane helix</keyword>
<keyword evidence="1" id="KW-0812">Transmembrane</keyword>
<name>A0ABP9MSP3_9HYPH</name>
<reference evidence="3" key="1">
    <citation type="journal article" date="2019" name="Int. J. Syst. Evol. Microbiol.">
        <title>The Global Catalogue of Microorganisms (GCM) 10K type strain sequencing project: providing services to taxonomists for standard genome sequencing and annotation.</title>
        <authorList>
            <consortium name="The Broad Institute Genomics Platform"/>
            <consortium name="The Broad Institute Genome Sequencing Center for Infectious Disease"/>
            <person name="Wu L."/>
            <person name="Ma J."/>
        </authorList>
    </citation>
    <scope>NUCLEOTIDE SEQUENCE [LARGE SCALE GENOMIC DNA]</scope>
    <source>
        <strain evidence="3">JCM 17706</strain>
    </source>
</reference>
<gene>
    <name evidence="2" type="ORF">GCM10023260_12570</name>
</gene>
<protein>
    <submittedName>
        <fullName evidence="2">Uncharacterized protein</fullName>
    </submittedName>
</protein>
<sequence>MLAAGVMWSVDSGGCWFCGKITARLFFPLAMGLLRTHILFSTTVIFHAAGVILHTAGSVVGGTLLCLSAWGSLKSGGARKEKK</sequence>
<organism evidence="2 3">
    <name type="scientific">Bartonella acomydis</name>
    <dbReference type="NCBI Taxonomy" id="686234"/>
    <lineage>
        <taxon>Bacteria</taxon>
        <taxon>Pseudomonadati</taxon>
        <taxon>Pseudomonadota</taxon>
        <taxon>Alphaproteobacteria</taxon>
        <taxon>Hyphomicrobiales</taxon>
        <taxon>Bartonellaceae</taxon>
        <taxon>Bartonella</taxon>
    </lineage>
</organism>
<proteinExistence type="predicted"/>
<feature type="transmembrane region" description="Helical" evidence="1">
    <location>
        <begin position="25"/>
        <end position="46"/>
    </location>
</feature>
<evidence type="ECO:0000313" key="2">
    <source>
        <dbReference type="EMBL" id="GAA5100584.1"/>
    </source>
</evidence>
<feature type="transmembrane region" description="Helical" evidence="1">
    <location>
        <begin position="52"/>
        <end position="73"/>
    </location>
</feature>
<comment type="caution">
    <text evidence="2">The sequence shown here is derived from an EMBL/GenBank/DDBJ whole genome shotgun (WGS) entry which is preliminary data.</text>
</comment>
<keyword evidence="1" id="KW-0472">Membrane</keyword>
<evidence type="ECO:0000313" key="3">
    <source>
        <dbReference type="Proteomes" id="UP001501525"/>
    </source>
</evidence>
<accession>A0ABP9MSP3</accession>